<evidence type="ECO:0000313" key="1">
    <source>
        <dbReference type="EMBL" id="MBP3952970.1"/>
    </source>
</evidence>
<dbReference type="Proteomes" id="UP000678228">
    <property type="component" value="Unassembled WGS sequence"/>
</dbReference>
<dbReference type="AlphaFoldDB" id="A0A940WV39"/>
<evidence type="ECO:0000313" key="2">
    <source>
        <dbReference type="Proteomes" id="UP000678228"/>
    </source>
</evidence>
<gene>
    <name evidence="1" type="primary">ytxJ</name>
    <name evidence="1" type="ORF">J7W16_17745</name>
</gene>
<accession>A0A940WV39</accession>
<reference evidence="1" key="1">
    <citation type="submission" date="2021-03" db="EMBL/GenBank/DDBJ databases">
        <title>Bacillus suaedae sp. nov., isolated from Suaeda aralocaspica.</title>
        <authorList>
            <person name="Lei R.F.R."/>
        </authorList>
    </citation>
    <scope>NUCLEOTIDE SEQUENCE</scope>
    <source>
        <strain evidence="1">YZJH907-2</strain>
    </source>
</reference>
<proteinExistence type="predicted"/>
<comment type="caution">
    <text evidence="1">The sequence shown here is derived from an EMBL/GenBank/DDBJ whole genome shotgun (WGS) entry which is preliminary data.</text>
</comment>
<dbReference type="InterPro" id="IPR022551">
    <property type="entry name" value="BrxC"/>
</dbReference>
<keyword evidence="2" id="KW-1185">Reference proteome</keyword>
<protein>
    <submittedName>
        <fullName evidence="1">Bacillithiol system redox-active protein YtxJ</fullName>
    </submittedName>
</protein>
<dbReference type="SUPFAM" id="SSF52833">
    <property type="entry name" value="Thioredoxin-like"/>
    <property type="match status" value="1"/>
</dbReference>
<sequence length="110" mass="12565">MNQLVELTSVDQWNDLYQSGQAVLLLKHSTTCPISAEAHKQFEAFRESYEGDNLTFGIVKVIEERPVSNQIAEDVQIKHESPQCFYINNQRVSWSASHWSITRKAIEAAL</sequence>
<name>A0A940WV39_9BACI</name>
<dbReference type="EMBL" id="JAGKSQ010000008">
    <property type="protein sequence ID" value="MBP3952970.1"/>
    <property type="molecule type" value="Genomic_DNA"/>
</dbReference>
<organism evidence="1 2">
    <name type="scientific">Halalkalibacter suaedae</name>
    <dbReference type="NCBI Taxonomy" id="2822140"/>
    <lineage>
        <taxon>Bacteria</taxon>
        <taxon>Bacillati</taxon>
        <taxon>Bacillota</taxon>
        <taxon>Bacilli</taxon>
        <taxon>Bacillales</taxon>
        <taxon>Bacillaceae</taxon>
        <taxon>Halalkalibacter</taxon>
    </lineage>
</organism>
<dbReference type="InterPro" id="IPR036249">
    <property type="entry name" value="Thioredoxin-like_sf"/>
</dbReference>
<dbReference type="NCBIfam" id="TIGR04019">
    <property type="entry name" value="B_thiol_YtxJ"/>
    <property type="match status" value="1"/>
</dbReference>
<dbReference type="Pfam" id="PF11009">
    <property type="entry name" value="BrxC"/>
    <property type="match status" value="1"/>
</dbReference>
<dbReference type="RefSeq" id="WP_210598816.1">
    <property type="nucleotide sequence ID" value="NZ_JAGKSQ010000008.1"/>
</dbReference>
<dbReference type="Gene3D" id="3.40.30.10">
    <property type="entry name" value="Glutaredoxin"/>
    <property type="match status" value="1"/>
</dbReference>